<comment type="caution">
    <text evidence="1">The sequence shown here is derived from an EMBL/GenBank/DDBJ whole genome shotgun (WGS) entry which is preliminary data.</text>
</comment>
<protein>
    <recommendedName>
        <fullName evidence="3">Carboxypeptidase regulatory-like domain-containing protein</fullName>
    </recommendedName>
</protein>
<name>A0A538SIQ6_UNCEI</name>
<evidence type="ECO:0000313" key="1">
    <source>
        <dbReference type="EMBL" id="TMQ51245.1"/>
    </source>
</evidence>
<evidence type="ECO:0008006" key="3">
    <source>
        <dbReference type="Google" id="ProtNLM"/>
    </source>
</evidence>
<dbReference type="AlphaFoldDB" id="A0A538SIQ6"/>
<sequence length="131" mass="14700">MRRRDESSQPIYETTASYDLSAQRYESLRGPRSSRDEGLITVRVVRSGDRSGVADVLVLLDGRESRFTDTSGVARFEHASPGAHLVSVEERSLPAQFQVATASRVFVTVERGRDTDPVTFEIGRPVRRTRF</sequence>
<gene>
    <name evidence="1" type="ORF">E6K72_10670</name>
</gene>
<evidence type="ECO:0000313" key="2">
    <source>
        <dbReference type="Proteomes" id="UP000317716"/>
    </source>
</evidence>
<dbReference type="EMBL" id="VBOS01000383">
    <property type="protein sequence ID" value="TMQ51245.1"/>
    <property type="molecule type" value="Genomic_DNA"/>
</dbReference>
<dbReference type="Proteomes" id="UP000317716">
    <property type="component" value="Unassembled WGS sequence"/>
</dbReference>
<organism evidence="1 2">
    <name type="scientific">Eiseniibacteriota bacterium</name>
    <dbReference type="NCBI Taxonomy" id="2212470"/>
    <lineage>
        <taxon>Bacteria</taxon>
        <taxon>Candidatus Eiseniibacteriota</taxon>
    </lineage>
</organism>
<accession>A0A538SIQ6</accession>
<reference evidence="1 2" key="1">
    <citation type="journal article" date="2019" name="Nat. Microbiol.">
        <title>Mediterranean grassland soil C-N compound turnover is dependent on rainfall and depth, and is mediated by genomically divergent microorganisms.</title>
        <authorList>
            <person name="Diamond S."/>
            <person name="Andeer P.F."/>
            <person name="Li Z."/>
            <person name="Crits-Christoph A."/>
            <person name="Burstein D."/>
            <person name="Anantharaman K."/>
            <person name="Lane K.R."/>
            <person name="Thomas B.C."/>
            <person name="Pan C."/>
            <person name="Northen T.R."/>
            <person name="Banfield J.F."/>
        </authorList>
    </citation>
    <scope>NUCLEOTIDE SEQUENCE [LARGE SCALE GENOMIC DNA]</scope>
    <source>
        <strain evidence="1">WS_2</strain>
    </source>
</reference>
<proteinExistence type="predicted"/>